<dbReference type="EMBL" id="KZ084140">
    <property type="protein sequence ID" value="OSC98260.1"/>
    <property type="molecule type" value="Genomic_DNA"/>
</dbReference>
<dbReference type="AlphaFoldDB" id="A0A1Y2ICY4"/>
<dbReference type="Proteomes" id="UP000193067">
    <property type="component" value="Unassembled WGS sequence"/>
</dbReference>
<evidence type="ECO:0000313" key="2">
    <source>
        <dbReference type="Proteomes" id="UP000193067"/>
    </source>
</evidence>
<accession>A0A1Y2ICY4</accession>
<proteinExistence type="predicted"/>
<evidence type="ECO:0000313" key="1">
    <source>
        <dbReference type="EMBL" id="OSC98260.1"/>
    </source>
</evidence>
<sequence>MLASCSVGSHERMGMYNRCPQPSKPHCASPERQRRFSTILIIVHPEDMQNGRGDRELRHLIVSAPLRGAHVRQQAHQKRQQANHLFAWQEYPWLNGPQGPSHTGDARPDHPGGKVCPAALLCMLGIDGIVPLRRWGECASSCMHATRLPREGSHFFFRPGPVVICSTPS</sequence>
<reference evidence="1 2" key="1">
    <citation type="journal article" date="2015" name="Biotechnol. Biofuels">
        <title>Enhanced degradation of softwood versus hardwood by the white-rot fungus Pycnoporus coccineus.</title>
        <authorList>
            <person name="Couturier M."/>
            <person name="Navarro D."/>
            <person name="Chevret D."/>
            <person name="Henrissat B."/>
            <person name="Piumi F."/>
            <person name="Ruiz-Duenas F.J."/>
            <person name="Martinez A.T."/>
            <person name="Grigoriev I.V."/>
            <person name="Riley R."/>
            <person name="Lipzen A."/>
            <person name="Berrin J.G."/>
            <person name="Master E.R."/>
            <person name="Rosso M.N."/>
        </authorList>
    </citation>
    <scope>NUCLEOTIDE SEQUENCE [LARGE SCALE GENOMIC DNA]</scope>
    <source>
        <strain evidence="1 2">BRFM310</strain>
    </source>
</reference>
<organism evidence="1 2">
    <name type="scientific">Trametes coccinea (strain BRFM310)</name>
    <name type="common">Pycnoporus coccineus</name>
    <dbReference type="NCBI Taxonomy" id="1353009"/>
    <lineage>
        <taxon>Eukaryota</taxon>
        <taxon>Fungi</taxon>
        <taxon>Dikarya</taxon>
        <taxon>Basidiomycota</taxon>
        <taxon>Agaricomycotina</taxon>
        <taxon>Agaricomycetes</taxon>
        <taxon>Polyporales</taxon>
        <taxon>Polyporaceae</taxon>
        <taxon>Trametes</taxon>
    </lineage>
</organism>
<gene>
    <name evidence="1" type="ORF">PYCCODRAFT_1014693</name>
</gene>
<name>A0A1Y2ICY4_TRAC3</name>
<keyword evidence="2" id="KW-1185">Reference proteome</keyword>
<protein>
    <submittedName>
        <fullName evidence="1">Uncharacterized protein</fullName>
    </submittedName>
</protein>